<keyword evidence="2" id="KW-1185">Reference proteome</keyword>
<dbReference type="OrthoDB" id="8480302at2"/>
<dbReference type="Proteomes" id="UP000198862">
    <property type="component" value="Unassembled WGS sequence"/>
</dbReference>
<evidence type="ECO:0000313" key="2">
    <source>
        <dbReference type="Proteomes" id="UP000198862"/>
    </source>
</evidence>
<proteinExistence type="predicted"/>
<evidence type="ECO:0000313" key="1">
    <source>
        <dbReference type="EMBL" id="SFC87566.1"/>
    </source>
</evidence>
<organism evidence="1 2">
    <name type="scientific">Pseudoalteromonas denitrificans DSM 6059</name>
    <dbReference type="NCBI Taxonomy" id="1123010"/>
    <lineage>
        <taxon>Bacteria</taxon>
        <taxon>Pseudomonadati</taxon>
        <taxon>Pseudomonadota</taxon>
        <taxon>Gammaproteobacteria</taxon>
        <taxon>Alteromonadales</taxon>
        <taxon>Pseudoalteromonadaceae</taxon>
        <taxon>Pseudoalteromonas</taxon>
    </lineage>
</organism>
<dbReference type="EMBL" id="FOLO01000021">
    <property type="protein sequence ID" value="SFC87566.1"/>
    <property type="molecule type" value="Genomic_DNA"/>
</dbReference>
<gene>
    <name evidence="1" type="ORF">SAMN02745724_02775</name>
</gene>
<accession>A0A1I1MR32</accession>
<name>A0A1I1MR32_9GAMM</name>
<dbReference type="RefSeq" id="WP_091984949.1">
    <property type="nucleotide sequence ID" value="NZ_FOLO01000021.1"/>
</dbReference>
<protein>
    <submittedName>
        <fullName evidence="1">Putative signal transducing protein</fullName>
    </submittedName>
</protein>
<dbReference type="AlphaFoldDB" id="A0A1I1MR32"/>
<dbReference type="STRING" id="1123010.SAMN02745724_02775"/>
<reference evidence="1 2" key="1">
    <citation type="submission" date="2016-10" db="EMBL/GenBank/DDBJ databases">
        <authorList>
            <person name="de Groot N.N."/>
        </authorList>
    </citation>
    <scope>NUCLEOTIDE SEQUENCE [LARGE SCALE GENOMIC DNA]</scope>
    <source>
        <strain evidence="1 2">DSM 6059</strain>
    </source>
</reference>
<dbReference type="SUPFAM" id="SSF54913">
    <property type="entry name" value="GlnB-like"/>
    <property type="match status" value="1"/>
</dbReference>
<dbReference type="InterPro" id="IPR011322">
    <property type="entry name" value="N-reg_PII-like_a/b"/>
</dbReference>
<sequence length="84" mass="9174">MSNLIVVAKYLYPLDANIAKVSLECAGITAFIGDEHTPSLQWSYSDVVGGVCVFVEKEHEDEAKSILKDDLSLILDVECKSKVA</sequence>